<dbReference type="InterPro" id="IPR003594">
    <property type="entry name" value="HATPase_dom"/>
</dbReference>
<dbReference type="AlphaFoldDB" id="A0A1M6PL58"/>
<dbReference type="Pfam" id="PF02518">
    <property type="entry name" value="HATPase_c"/>
    <property type="match status" value="1"/>
</dbReference>
<dbReference type="InterPro" id="IPR005467">
    <property type="entry name" value="His_kinase_dom"/>
</dbReference>
<keyword evidence="3" id="KW-0597">Phosphoprotein</keyword>
<dbReference type="EMBL" id="FRAF01000008">
    <property type="protein sequence ID" value="SHK08651.1"/>
    <property type="molecule type" value="Genomic_DNA"/>
</dbReference>
<keyword evidence="6 11" id="KW-0418">Kinase</keyword>
<keyword evidence="12" id="KW-1185">Reference proteome</keyword>
<proteinExistence type="predicted"/>
<organism evidence="11 12">
    <name type="scientific">Alicyclobacillus tolerans</name>
    <dbReference type="NCBI Taxonomy" id="90970"/>
    <lineage>
        <taxon>Bacteria</taxon>
        <taxon>Bacillati</taxon>
        <taxon>Bacillota</taxon>
        <taxon>Bacilli</taxon>
        <taxon>Bacillales</taxon>
        <taxon>Alicyclobacillaceae</taxon>
        <taxon>Alicyclobacillus</taxon>
    </lineage>
</organism>
<keyword evidence="7" id="KW-0067">ATP-binding</keyword>
<dbReference type="Gene3D" id="1.10.287.130">
    <property type="match status" value="1"/>
</dbReference>
<dbReference type="Proteomes" id="UP000184016">
    <property type="component" value="Unassembled WGS sequence"/>
</dbReference>
<dbReference type="STRING" id="1830138.SAMN05443507_10865"/>
<dbReference type="CDD" id="cd00082">
    <property type="entry name" value="HisKA"/>
    <property type="match status" value="1"/>
</dbReference>
<dbReference type="InterPro" id="IPR036097">
    <property type="entry name" value="HisK_dim/P_sf"/>
</dbReference>
<sequence>MAKYAVCKNSYKMDGGLLVSRTEVKQQASVPQVCPSLELLNAAVIFLSTSEEVRFYNVAACKLFDHAELLAPPVPLRECLTSQSDEYQMLAHCVREQRILRDTIVTWERNGQLLYLLLDSFPFLSESGDYLGLFITMKDLGDFGVLDQHLQRAEKLATIGKVAAGIAHEIRNPLTTVKGFLQILESRQEASGREDEHSLTEMMLSEIQKVDELVQELLLLARPHHLDMEFFCMSDLIEELRGHVVSEADRMGIESHFEIEDKLFLQADRQMILRLLHHLIKNALEAMDAGGKLTVLVKNQSPWCEMYISDTGPGIPYYQIDKIFDAFYTTKEKGTGLGLPICQRIVADHGGDIRVSSKGFGSTFCVRLPLAKEEIIPSA</sequence>
<dbReference type="SUPFAM" id="SSF47384">
    <property type="entry name" value="Homodimeric domain of signal transducing histidine kinase"/>
    <property type="match status" value="1"/>
</dbReference>
<dbReference type="SMART" id="SM00388">
    <property type="entry name" value="HisKA"/>
    <property type="match status" value="1"/>
</dbReference>
<name>A0A1M6PL58_9BACL</name>
<dbReference type="OrthoDB" id="9815750at2"/>
<dbReference type="InterPro" id="IPR003661">
    <property type="entry name" value="HisK_dim/P_dom"/>
</dbReference>
<evidence type="ECO:0000256" key="1">
    <source>
        <dbReference type="ARBA" id="ARBA00000085"/>
    </source>
</evidence>
<dbReference type="InterPro" id="IPR036890">
    <property type="entry name" value="HATPase_C_sf"/>
</dbReference>
<evidence type="ECO:0000259" key="10">
    <source>
        <dbReference type="PROSITE" id="PS50113"/>
    </source>
</evidence>
<dbReference type="CDD" id="cd00075">
    <property type="entry name" value="HATPase"/>
    <property type="match status" value="1"/>
</dbReference>
<evidence type="ECO:0000256" key="7">
    <source>
        <dbReference type="ARBA" id="ARBA00022840"/>
    </source>
</evidence>
<dbReference type="EC" id="2.7.13.3" evidence="2"/>
<dbReference type="PROSITE" id="PS50109">
    <property type="entry name" value="HIS_KIN"/>
    <property type="match status" value="1"/>
</dbReference>
<evidence type="ECO:0000256" key="6">
    <source>
        <dbReference type="ARBA" id="ARBA00022777"/>
    </source>
</evidence>
<keyword evidence="4" id="KW-0808">Transferase</keyword>
<evidence type="ECO:0000313" key="12">
    <source>
        <dbReference type="Proteomes" id="UP000184016"/>
    </source>
</evidence>
<reference evidence="12" key="1">
    <citation type="submission" date="2016-11" db="EMBL/GenBank/DDBJ databases">
        <authorList>
            <person name="Varghese N."/>
            <person name="Submissions S."/>
        </authorList>
    </citation>
    <scope>NUCLEOTIDE SEQUENCE [LARGE SCALE GENOMIC DNA]</scope>
    <source>
        <strain evidence="12">USBA-503</strain>
    </source>
</reference>
<dbReference type="Pfam" id="PF00512">
    <property type="entry name" value="HisKA"/>
    <property type="match status" value="1"/>
</dbReference>
<protein>
    <recommendedName>
        <fullName evidence="2">histidine kinase</fullName>
        <ecNumber evidence="2">2.7.13.3</ecNumber>
    </recommendedName>
</protein>
<dbReference type="SUPFAM" id="SSF55874">
    <property type="entry name" value="ATPase domain of HSP90 chaperone/DNA topoisomerase II/histidine kinase"/>
    <property type="match status" value="1"/>
</dbReference>
<dbReference type="PRINTS" id="PR00344">
    <property type="entry name" value="BCTRLSENSOR"/>
</dbReference>
<keyword evidence="5" id="KW-0547">Nucleotide-binding</keyword>
<comment type="catalytic activity">
    <reaction evidence="1">
        <text>ATP + protein L-histidine = ADP + protein N-phospho-L-histidine.</text>
        <dbReference type="EC" id="2.7.13.3"/>
    </reaction>
</comment>
<dbReference type="PANTHER" id="PTHR43065:SF10">
    <property type="entry name" value="PEROXIDE STRESS-ACTIVATED HISTIDINE KINASE MAK3"/>
    <property type="match status" value="1"/>
</dbReference>
<evidence type="ECO:0000256" key="3">
    <source>
        <dbReference type="ARBA" id="ARBA00022553"/>
    </source>
</evidence>
<dbReference type="PROSITE" id="PS50113">
    <property type="entry name" value="PAC"/>
    <property type="match status" value="1"/>
</dbReference>
<feature type="domain" description="Histidine kinase" evidence="9">
    <location>
        <begin position="165"/>
        <end position="372"/>
    </location>
</feature>
<evidence type="ECO:0000256" key="2">
    <source>
        <dbReference type="ARBA" id="ARBA00012438"/>
    </source>
</evidence>
<evidence type="ECO:0000256" key="8">
    <source>
        <dbReference type="ARBA" id="ARBA00023012"/>
    </source>
</evidence>
<dbReference type="PANTHER" id="PTHR43065">
    <property type="entry name" value="SENSOR HISTIDINE KINASE"/>
    <property type="match status" value="1"/>
</dbReference>
<evidence type="ECO:0000256" key="5">
    <source>
        <dbReference type="ARBA" id="ARBA00022741"/>
    </source>
</evidence>
<dbReference type="InterPro" id="IPR004358">
    <property type="entry name" value="Sig_transdc_His_kin-like_C"/>
</dbReference>
<keyword evidence="8" id="KW-0902">Two-component regulatory system</keyword>
<evidence type="ECO:0000313" key="11">
    <source>
        <dbReference type="EMBL" id="SHK08651.1"/>
    </source>
</evidence>
<feature type="domain" description="PAC" evidence="10">
    <location>
        <begin position="98"/>
        <end position="152"/>
    </location>
</feature>
<dbReference type="GO" id="GO:0005524">
    <property type="term" value="F:ATP binding"/>
    <property type="evidence" value="ECO:0007669"/>
    <property type="project" value="UniProtKB-KW"/>
</dbReference>
<dbReference type="GO" id="GO:0000155">
    <property type="term" value="F:phosphorelay sensor kinase activity"/>
    <property type="evidence" value="ECO:0007669"/>
    <property type="project" value="InterPro"/>
</dbReference>
<gene>
    <name evidence="11" type="ORF">SAMN05443507_10865</name>
</gene>
<evidence type="ECO:0000256" key="4">
    <source>
        <dbReference type="ARBA" id="ARBA00022679"/>
    </source>
</evidence>
<dbReference type="SMART" id="SM00387">
    <property type="entry name" value="HATPase_c"/>
    <property type="match status" value="1"/>
</dbReference>
<dbReference type="InterPro" id="IPR000700">
    <property type="entry name" value="PAS-assoc_C"/>
</dbReference>
<accession>A0A1M6PL58</accession>
<dbReference type="Gene3D" id="3.30.565.10">
    <property type="entry name" value="Histidine kinase-like ATPase, C-terminal domain"/>
    <property type="match status" value="1"/>
</dbReference>
<evidence type="ECO:0000259" key="9">
    <source>
        <dbReference type="PROSITE" id="PS50109"/>
    </source>
</evidence>